<proteinExistence type="predicted"/>
<dbReference type="Proteomes" id="UP001597090">
    <property type="component" value="Unassembled WGS sequence"/>
</dbReference>
<dbReference type="GO" id="GO:0052621">
    <property type="term" value="F:diguanylate cyclase activity"/>
    <property type="evidence" value="ECO:0007669"/>
    <property type="project" value="UniProtKB-EC"/>
</dbReference>
<keyword evidence="4" id="KW-0732">Signal</keyword>
<comment type="caution">
    <text evidence="6">The sequence shown here is derived from an EMBL/GenBank/DDBJ whole genome shotgun (WGS) entry which is preliminary data.</text>
</comment>
<dbReference type="EC" id="2.7.7.65" evidence="1"/>
<dbReference type="SMART" id="SM00028">
    <property type="entry name" value="TPR"/>
    <property type="match status" value="4"/>
</dbReference>
<dbReference type="NCBIfam" id="TIGR00254">
    <property type="entry name" value="GGDEF"/>
    <property type="match status" value="1"/>
</dbReference>
<dbReference type="Gene3D" id="3.30.70.270">
    <property type="match status" value="1"/>
</dbReference>
<name>A0ABW2YNS9_9GAMM</name>
<dbReference type="SUPFAM" id="SSF55073">
    <property type="entry name" value="Nucleotide cyclase"/>
    <property type="match status" value="1"/>
</dbReference>
<keyword evidence="3" id="KW-0472">Membrane</keyword>
<dbReference type="RefSeq" id="WP_386812892.1">
    <property type="nucleotide sequence ID" value="NZ_JBHTIH010000004.1"/>
</dbReference>
<feature type="domain" description="GGDEF" evidence="5">
    <location>
        <begin position="498"/>
        <end position="631"/>
    </location>
</feature>
<gene>
    <name evidence="6" type="ORF">ACFQZQ_11280</name>
</gene>
<dbReference type="CDD" id="cd01949">
    <property type="entry name" value="GGDEF"/>
    <property type="match status" value="1"/>
</dbReference>
<dbReference type="InterPro" id="IPR050469">
    <property type="entry name" value="Diguanylate_Cyclase"/>
</dbReference>
<dbReference type="InterPro" id="IPR029787">
    <property type="entry name" value="Nucleotide_cyclase"/>
</dbReference>
<dbReference type="InterPro" id="IPR019734">
    <property type="entry name" value="TPR_rpt"/>
</dbReference>
<dbReference type="PROSITE" id="PS50887">
    <property type="entry name" value="GGDEF"/>
    <property type="match status" value="1"/>
</dbReference>
<dbReference type="EMBL" id="JBHTIH010000004">
    <property type="protein sequence ID" value="MFD0739865.1"/>
    <property type="molecule type" value="Genomic_DNA"/>
</dbReference>
<protein>
    <recommendedName>
        <fullName evidence="1">diguanylate cyclase</fullName>
        <ecNumber evidence="1">2.7.7.65</ecNumber>
    </recommendedName>
</protein>
<feature type="transmembrane region" description="Helical" evidence="3">
    <location>
        <begin position="435"/>
        <end position="455"/>
    </location>
</feature>
<evidence type="ECO:0000313" key="6">
    <source>
        <dbReference type="EMBL" id="MFD0739865.1"/>
    </source>
</evidence>
<evidence type="ECO:0000256" key="3">
    <source>
        <dbReference type="SAM" id="Phobius"/>
    </source>
</evidence>
<evidence type="ECO:0000256" key="2">
    <source>
        <dbReference type="ARBA" id="ARBA00034247"/>
    </source>
</evidence>
<keyword evidence="6" id="KW-0808">Transferase</keyword>
<dbReference type="PANTHER" id="PTHR45138:SF9">
    <property type="entry name" value="DIGUANYLATE CYCLASE DGCM-RELATED"/>
    <property type="match status" value="1"/>
</dbReference>
<dbReference type="SMART" id="SM00267">
    <property type="entry name" value="GGDEF"/>
    <property type="match status" value="1"/>
</dbReference>
<dbReference type="InterPro" id="IPR011990">
    <property type="entry name" value="TPR-like_helical_dom_sf"/>
</dbReference>
<dbReference type="SUPFAM" id="SSF48452">
    <property type="entry name" value="TPR-like"/>
    <property type="match status" value="1"/>
</dbReference>
<feature type="chain" id="PRO_5046322063" description="diguanylate cyclase" evidence="4">
    <location>
        <begin position="20"/>
        <end position="635"/>
    </location>
</feature>
<evidence type="ECO:0000256" key="4">
    <source>
        <dbReference type="SAM" id="SignalP"/>
    </source>
</evidence>
<keyword evidence="6" id="KW-0548">Nucleotidyltransferase</keyword>
<evidence type="ECO:0000313" key="7">
    <source>
        <dbReference type="Proteomes" id="UP001597090"/>
    </source>
</evidence>
<dbReference type="PANTHER" id="PTHR45138">
    <property type="entry name" value="REGULATORY COMPONENTS OF SENSORY TRANSDUCTION SYSTEM"/>
    <property type="match status" value="1"/>
</dbReference>
<feature type="signal peptide" evidence="4">
    <location>
        <begin position="1"/>
        <end position="19"/>
    </location>
</feature>
<accession>A0ABW2YNS9</accession>
<dbReference type="Pfam" id="PF00990">
    <property type="entry name" value="GGDEF"/>
    <property type="match status" value="1"/>
</dbReference>
<keyword evidence="3" id="KW-1133">Transmembrane helix</keyword>
<dbReference type="InterPro" id="IPR000160">
    <property type="entry name" value="GGDEF_dom"/>
</dbReference>
<keyword evidence="3" id="KW-0812">Transmembrane</keyword>
<keyword evidence="7" id="KW-1185">Reference proteome</keyword>
<dbReference type="Gene3D" id="1.25.40.10">
    <property type="entry name" value="Tetratricopeptide repeat domain"/>
    <property type="match status" value="2"/>
</dbReference>
<sequence length="635" mass="70358">MPALAALLALAGACAPAAAQERPDGRGPRPTTAAAFDRAFERIAADAAWEFDEKRARADLATLHELLPPGDARRELGYRALACAWHPDEPASGRAFAERGIADARRARAPQLQVHFHYCRASHAEVALDTRAAITDYGTGIMLARSLGEARLHGDGLALRGGVRSRLGEQALALIDTLDAGAVYRRAGLRARAEANLQRVAIVYRRMGEHRQALRYLERSRVVSLRERNWISLISDELQTAYAFEDLGQAAQALAAYERALQVARDHGFDNHFGFIHLGMAYAQTQLGAPARALQLLDQAQAEFAAAGDHTNAGMLELRRGEANAALGRHARALRHFDRAAPLLQREDNERYLAMFHLARAATLEALGRPQPALADFRRYLQLHDALQRRLGDERTRLLQHRFDAKQREHENRRLVAETRLRDARLEALLRARRWQWSALGLGAVLILLMVALVLRQVRGARRLRDLAHTDALTGVANRRRIEQFGEDAIAHARDDRRPLTTLVIDIDHFKRINDTHGHDVGDAVLTRVAQTCSGALRQGDLLGRSGGEEFLVVLPDADQAGGLRIAERLRASVERLALDDLAPGLRVSVSVGVARLRREDRGLVELTRRADSALYRAKHDGRNRIEDEALAASA</sequence>
<dbReference type="InterPro" id="IPR043128">
    <property type="entry name" value="Rev_trsase/Diguanyl_cyclase"/>
</dbReference>
<evidence type="ECO:0000256" key="1">
    <source>
        <dbReference type="ARBA" id="ARBA00012528"/>
    </source>
</evidence>
<comment type="catalytic activity">
    <reaction evidence="2">
        <text>2 GTP = 3',3'-c-di-GMP + 2 diphosphate</text>
        <dbReference type="Rhea" id="RHEA:24898"/>
        <dbReference type="ChEBI" id="CHEBI:33019"/>
        <dbReference type="ChEBI" id="CHEBI:37565"/>
        <dbReference type="ChEBI" id="CHEBI:58805"/>
        <dbReference type="EC" id="2.7.7.65"/>
    </reaction>
</comment>
<organism evidence="6 7">
    <name type="scientific">Lysobacter koreensis</name>
    <dbReference type="NCBI Taxonomy" id="266122"/>
    <lineage>
        <taxon>Bacteria</taxon>
        <taxon>Pseudomonadati</taxon>
        <taxon>Pseudomonadota</taxon>
        <taxon>Gammaproteobacteria</taxon>
        <taxon>Lysobacterales</taxon>
        <taxon>Lysobacteraceae</taxon>
        <taxon>Lysobacter</taxon>
    </lineage>
</organism>
<reference evidence="7" key="1">
    <citation type="journal article" date="2019" name="Int. J. Syst. Evol. Microbiol.">
        <title>The Global Catalogue of Microorganisms (GCM) 10K type strain sequencing project: providing services to taxonomists for standard genome sequencing and annotation.</title>
        <authorList>
            <consortium name="The Broad Institute Genomics Platform"/>
            <consortium name="The Broad Institute Genome Sequencing Center for Infectious Disease"/>
            <person name="Wu L."/>
            <person name="Ma J."/>
        </authorList>
    </citation>
    <scope>NUCLEOTIDE SEQUENCE [LARGE SCALE GENOMIC DNA]</scope>
    <source>
        <strain evidence="7">CCUG 55491</strain>
    </source>
</reference>
<evidence type="ECO:0000259" key="5">
    <source>
        <dbReference type="PROSITE" id="PS50887"/>
    </source>
</evidence>